<dbReference type="AlphaFoldDB" id="A0AAD5QVW9"/>
<keyword evidence="2" id="KW-1185">Reference proteome</keyword>
<organism evidence="1 2">
    <name type="scientific">Parelaphostrongylus tenuis</name>
    <name type="common">Meningeal worm</name>
    <dbReference type="NCBI Taxonomy" id="148309"/>
    <lineage>
        <taxon>Eukaryota</taxon>
        <taxon>Metazoa</taxon>
        <taxon>Ecdysozoa</taxon>
        <taxon>Nematoda</taxon>
        <taxon>Chromadorea</taxon>
        <taxon>Rhabditida</taxon>
        <taxon>Rhabditina</taxon>
        <taxon>Rhabditomorpha</taxon>
        <taxon>Strongyloidea</taxon>
        <taxon>Metastrongylidae</taxon>
        <taxon>Parelaphostrongylus</taxon>
    </lineage>
</organism>
<name>A0AAD5QVW9_PARTN</name>
<evidence type="ECO:0000313" key="1">
    <source>
        <dbReference type="EMBL" id="KAJ1364300.1"/>
    </source>
</evidence>
<protein>
    <submittedName>
        <fullName evidence="1">Uncharacterized protein</fullName>
    </submittedName>
</protein>
<gene>
    <name evidence="1" type="ORF">KIN20_024363</name>
</gene>
<reference evidence="1" key="1">
    <citation type="submission" date="2021-06" db="EMBL/GenBank/DDBJ databases">
        <title>Parelaphostrongylus tenuis whole genome reference sequence.</title>
        <authorList>
            <person name="Garwood T.J."/>
            <person name="Larsen P.A."/>
            <person name="Fountain-Jones N.M."/>
            <person name="Garbe J.R."/>
            <person name="Macchietto M.G."/>
            <person name="Kania S.A."/>
            <person name="Gerhold R.W."/>
            <person name="Richards J.E."/>
            <person name="Wolf T.M."/>
        </authorList>
    </citation>
    <scope>NUCLEOTIDE SEQUENCE</scope>
    <source>
        <strain evidence="1">MNPRO001-30</strain>
        <tissue evidence="1">Meninges</tissue>
    </source>
</reference>
<proteinExistence type="predicted"/>
<dbReference type="Proteomes" id="UP001196413">
    <property type="component" value="Unassembled WGS sequence"/>
</dbReference>
<evidence type="ECO:0000313" key="2">
    <source>
        <dbReference type="Proteomes" id="UP001196413"/>
    </source>
</evidence>
<sequence>MGGTEWDDIGRFTSRIGLPCQAHRYVLADAFLYGLAECLQGEAAAEAQTWLFALGEHLPEDVRRKSRHVVL</sequence>
<dbReference type="EMBL" id="JAHQIW010004924">
    <property type="protein sequence ID" value="KAJ1364300.1"/>
    <property type="molecule type" value="Genomic_DNA"/>
</dbReference>
<accession>A0AAD5QVW9</accession>
<comment type="caution">
    <text evidence="1">The sequence shown here is derived from an EMBL/GenBank/DDBJ whole genome shotgun (WGS) entry which is preliminary data.</text>
</comment>